<dbReference type="PROSITE" id="PS00108">
    <property type="entry name" value="PROTEIN_KINASE_ST"/>
    <property type="match status" value="1"/>
</dbReference>
<evidence type="ECO:0000256" key="13">
    <source>
        <dbReference type="ARBA" id="ARBA00022840"/>
    </source>
</evidence>
<feature type="chain" id="PRO_5044576624" description="non-specific serine/threonine protein kinase" evidence="20">
    <location>
        <begin position="29"/>
        <end position="781"/>
    </location>
</feature>
<dbReference type="CDD" id="cd14066">
    <property type="entry name" value="STKc_IRAK"/>
    <property type="match status" value="1"/>
</dbReference>
<name>A0A2K2DCH9_BRADI</name>
<evidence type="ECO:0000256" key="17">
    <source>
        <dbReference type="PROSITE-ProRule" id="PRU10141"/>
    </source>
</evidence>
<keyword evidence="7" id="KW-0808">Transferase</keyword>
<evidence type="ECO:0000256" key="20">
    <source>
        <dbReference type="SAM" id="SignalP"/>
    </source>
</evidence>
<evidence type="ECO:0000256" key="12">
    <source>
        <dbReference type="ARBA" id="ARBA00022777"/>
    </source>
</evidence>
<dbReference type="SMART" id="SM00220">
    <property type="entry name" value="S_TKc"/>
    <property type="match status" value="1"/>
</dbReference>
<evidence type="ECO:0000259" key="21">
    <source>
        <dbReference type="PROSITE" id="PS50011"/>
    </source>
</evidence>
<evidence type="ECO:0000256" key="6">
    <source>
        <dbReference type="ARBA" id="ARBA00022527"/>
    </source>
</evidence>
<keyword evidence="16" id="KW-0325">Glycoprotein</keyword>
<dbReference type="InterPro" id="IPR001220">
    <property type="entry name" value="Legume_lectin_dom"/>
</dbReference>
<dbReference type="EnsemblPlants" id="PNT71981">
    <property type="protein sequence ID" value="PNT71981"/>
    <property type="gene ID" value="BRADI_2g38080v3"/>
</dbReference>
<dbReference type="EMBL" id="CM000881">
    <property type="protein sequence ID" value="PNT71981.1"/>
    <property type="molecule type" value="Genomic_DNA"/>
</dbReference>
<feature type="region of interest" description="Disordered" evidence="18">
    <location>
        <begin position="373"/>
        <end position="396"/>
    </location>
</feature>
<dbReference type="SUPFAM" id="SSF56112">
    <property type="entry name" value="Protein kinase-like (PK-like)"/>
    <property type="match status" value="1"/>
</dbReference>
<dbReference type="ExpressionAtlas" id="A0A2K2DCH9">
    <property type="expression patterns" value="baseline and differential"/>
</dbReference>
<evidence type="ECO:0000256" key="7">
    <source>
        <dbReference type="ARBA" id="ARBA00022679"/>
    </source>
</evidence>
<reference evidence="22 23" key="1">
    <citation type="journal article" date="2010" name="Nature">
        <title>Genome sequencing and analysis of the model grass Brachypodium distachyon.</title>
        <authorList>
            <consortium name="International Brachypodium Initiative"/>
        </authorList>
    </citation>
    <scope>NUCLEOTIDE SEQUENCE [LARGE SCALE GENOMIC DNA]</scope>
    <source>
        <strain evidence="22">Bd21</strain>
        <strain evidence="23">cv. Bd21</strain>
    </source>
</reference>
<dbReference type="Proteomes" id="UP000008810">
    <property type="component" value="Chromosome 2"/>
</dbReference>
<dbReference type="EC" id="2.7.11.1" evidence="4"/>
<evidence type="ECO:0000256" key="19">
    <source>
        <dbReference type="SAM" id="Phobius"/>
    </source>
</evidence>
<keyword evidence="12" id="KW-0418">Kinase</keyword>
<keyword evidence="9 20" id="KW-0732">Signal</keyword>
<feature type="transmembrane region" description="Helical" evidence="19">
    <location>
        <begin position="342"/>
        <end position="366"/>
    </location>
</feature>
<feature type="compositionally biased region" description="Low complexity" evidence="18">
    <location>
        <begin position="245"/>
        <end position="272"/>
    </location>
</feature>
<dbReference type="InterPro" id="IPR013320">
    <property type="entry name" value="ConA-like_dom_sf"/>
</dbReference>
<dbReference type="InterPro" id="IPR000719">
    <property type="entry name" value="Prot_kinase_dom"/>
</dbReference>
<dbReference type="OrthoDB" id="2019747at2759"/>
<dbReference type="KEGG" id="bdi:104581265"/>
<dbReference type="Gene3D" id="2.60.120.200">
    <property type="match status" value="1"/>
</dbReference>
<evidence type="ECO:0000256" key="4">
    <source>
        <dbReference type="ARBA" id="ARBA00012513"/>
    </source>
</evidence>
<keyword evidence="10" id="KW-0430">Lectin</keyword>
<evidence type="ECO:0000256" key="9">
    <source>
        <dbReference type="ARBA" id="ARBA00022729"/>
    </source>
</evidence>
<proteinExistence type="inferred from homology"/>
<dbReference type="GO" id="GO:0005524">
    <property type="term" value="F:ATP binding"/>
    <property type="evidence" value="ECO:0007669"/>
    <property type="project" value="UniProtKB-UniRule"/>
</dbReference>
<dbReference type="CDD" id="cd06899">
    <property type="entry name" value="lectin_legume_LecRK_Arcelin_ConA"/>
    <property type="match status" value="1"/>
</dbReference>
<evidence type="ECO:0000256" key="10">
    <source>
        <dbReference type="ARBA" id="ARBA00022734"/>
    </source>
</evidence>
<reference evidence="22" key="2">
    <citation type="submission" date="2017-06" db="EMBL/GenBank/DDBJ databases">
        <title>WGS assembly of Brachypodium distachyon.</title>
        <authorList>
            <consortium name="The International Brachypodium Initiative"/>
            <person name="Lucas S."/>
            <person name="Harmon-Smith M."/>
            <person name="Lail K."/>
            <person name="Tice H."/>
            <person name="Grimwood J."/>
            <person name="Bruce D."/>
            <person name="Barry K."/>
            <person name="Shu S."/>
            <person name="Lindquist E."/>
            <person name="Wang M."/>
            <person name="Pitluck S."/>
            <person name="Vogel J.P."/>
            <person name="Garvin D.F."/>
            <person name="Mockler T.C."/>
            <person name="Schmutz J."/>
            <person name="Rokhsar D."/>
            <person name="Bevan M.W."/>
        </authorList>
    </citation>
    <scope>NUCLEOTIDE SEQUENCE</scope>
    <source>
        <strain evidence="22">Bd21</strain>
    </source>
</reference>
<dbReference type="Gene3D" id="1.10.510.10">
    <property type="entry name" value="Transferase(Phosphotransferase) domain 1"/>
    <property type="match status" value="1"/>
</dbReference>
<organism evidence="22">
    <name type="scientific">Brachypodium distachyon</name>
    <name type="common">Purple false brome</name>
    <name type="synonym">Trachynia distachya</name>
    <dbReference type="NCBI Taxonomy" id="15368"/>
    <lineage>
        <taxon>Eukaryota</taxon>
        <taxon>Viridiplantae</taxon>
        <taxon>Streptophyta</taxon>
        <taxon>Embryophyta</taxon>
        <taxon>Tracheophyta</taxon>
        <taxon>Spermatophyta</taxon>
        <taxon>Magnoliopsida</taxon>
        <taxon>Liliopsida</taxon>
        <taxon>Poales</taxon>
        <taxon>Poaceae</taxon>
        <taxon>BOP clade</taxon>
        <taxon>Pooideae</taxon>
        <taxon>Stipodae</taxon>
        <taxon>Brachypodieae</taxon>
        <taxon>Brachypodium</taxon>
    </lineage>
</organism>
<dbReference type="Gramene" id="PNT71981">
    <property type="protein sequence ID" value="PNT71981"/>
    <property type="gene ID" value="BRADI_2g38080v3"/>
</dbReference>
<evidence type="ECO:0000256" key="1">
    <source>
        <dbReference type="ARBA" id="ARBA00004251"/>
    </source>
</evidence>
<feature type="region of interest" description="Disordered" evidence="18">
    <location>
        <begin position="743"/>
        <end position="781"/>
    </location>
</feature>
<evidence type="ECO:0000256" key="18">
    <source>
        <dbReference type="SAM" id="MobiDB-lite"/>
    </source>
</evidence>
<dbReference type="Gene3D" id="3.30.200.20">
    <property type="entry name" value="Phosphorylase Kinase, domain 1"/>
    <property type="match status" value="1"/>
</dbReference>
<evidence type="ECO:0000256" key="8">
    <source>
        <dbReference type="ARBA" id="ARBA00022692"/>
    </source>
</evidence>
<dbReference type="SUPFAM" id="SSF49899">
    <property type="entry name" value="Concanavalin A-like lectins/glucanases"/>
    <property type="match status" value="1"/>
</dbReference>
<dbReference type="GO" id="GO:0002229">
    <property type="term" value="P:defense response to oomycetes"/>
    <property type="evidence" value="ECO:0000318"/>
    <property type="project" value="GO_Central"/>
</dbReference>
<dbReference type="Pfam" id="PF00139">
    <property type="entry name" value="Lectin_legB"/>
    <property type="match status" value="1"/>
</dbReference>
<evidence type="ECO:0000256" key="2">
    <source>
        <dbReference type="ARBA" id="ARBA00008536"/>
    </source>
</evidence>
<feature type="signal peptide" evidence="20">
    <location>
        <begin position="1"/>
        <end position="28"/>
    </location>
</feature>
<feature type="domain" description="Protein kinase" evidence="21">
    <location>
        <begin position="422"/>
        <end position="709"/>
    </location>
</feature>
<dbReference type="PANTHER" id="PTHR27007">
    <property type="match status" value="1"/>
</dbReference>
<gene>
    <name evidence="23" type="primary">LOC104581265</name>
    <name evidence="22" type="ORF">BRADI_2g38080v3</name>
</gene>
<keyword evidence="13 17" id="KW-0067">ATP-binding</keyword>
<comment type="similarity">
    <text evidence="3">In the C-terminal section; belongs to the protein kinase superfamily. Ser/Thr protein kinase family.</text>
</comment>
<dbReference type="PROSITE" id="PS50011">
    <property type="entry name" value="PROTEIN_KINASE_DOM"/>
    <property type="match status" value="1"/>
</dbReference>
<dbReference type="GeneID" id="104581265"/>
<dbReference type="GO" id="GO:0030246">
    <property type="term" value="F:carbohydrate binding"/>
    <property type="evidence" value="ECO:0007669"/>
    <property type="project" value="UniProtKB-KW"/>
</dbReference>
<dbReference type="GO" id="GO:0005886">
    <property type="term" value="C:plasma membrane"/>
    <property type="evidence" value="ECO:0000318"/>
    <property type="project" value="GO_Central"/>
</dbReference>
<dbReference type="InterPro" id="IPR011009">
    <property type="entry name" value="Kinase-like_dom_sf"/>
</dbReference>
<feature type="binding site" evidence="17">
    <location>
        <position position="451"/>
    </location>
    <ligand>
        <name>ATP</name>
        <dbReference type="ChEBI" id="CHEBI:30616"/>
    </ligand>
</feature>
<keyword evidence="24" id="KW-1185">Reference proteome</keyword>
<evidence type="ECO:0000256" key="11">
    <source>
        <dbReference type="ARBA" id="ARBA00022741"/>
    </source>
</evidence>
<feature type="compositionally biased region" description="Low complexity" evidence="18">
    <location>
        <begin position="753"/>
        <end position="764"/>
    </location>
</feature>
<evidence type="ECO:0000313" key="22">
    <source>
        <dbReference type="EMBL" id="PNT71981.1"/>
    </source>
</evidence>
<sequence>MPPPAAMSTTTIFPILLLLSLTNNGATAVRFDYATLTLSTLRLLGDAHLNNNTIRLTKDLPVPTSAAGRALYASPVPLLAGFSTSFAFTVTTLNRGSVGGGLAFVLAPDALSVGEAGAYLGLSPTADLAAVEFDTLMDAQFGDVNGNHVGVDLAGDSLMVSSAAAADLGDVGVELTSGRTVYAWVEYGKKVMEVFVSYGSKRPAAPVLSAPVDLGLYVKDQAFVGFSASTQGSTEIHAIEWWSFSTPPSSSSSPAPATAPANSTQRPPVAAAAPPPAPVGTGGVNPSSPLLPGVSPPPAAPGNVSSSPPPDGSVIAASAPANSTDGVKRNAAASASASPRAAVAGGATAGAFVAVSFAGLALWALARRRARARRRRPALSSSAMATTKRGHDTNSSLASAAAMARSPREFTYKELSAATRGFDASRVIGHGAFGVVYKGIVPDTGAMVAVKRCTATATTASANNAEARSEFLSELSIIAGLRHRNLLRLQGWCHHDERGEILLVYDYMRNGSLDRALFDDASPVLPWRHRREILSGVASALAYLHHECDRRVIHRDVKSSNVMLDEHYRARLGDFGLARQAEHGASPDATAAAGTMGYLAPEYLLTGRANEGTDVFSFGALVLETACGRRPIGTTEGRCNNLVEWVWSLHGEGRVLDAVDARLGGEYEEGEMRRAMLVGLACSSPDPALRPGMRAVVQVLAGEADPPFVPAARPSMSFSGANRQLLISLQDSVSDYDALGGLNLSDDDDTDSDSLSSSSLTSTLRKGGHDIGFSSTAGDAR</sequence>
<evidence type="ECO:0000313" key="23">
    <source>
        <dbReference type="EnsemblPlants" id="PNT71981"/>
    </source>
</evidence>
<evidence type="ECO:0000256" key="16">
    <source>
        <dbReference type="ARBA" id="ARBA00023180"/>
    </source>
</evidence>
<accession>A0A2K2DCH9</accession>
<dbReference type="AlphaFoldDB" id="A0A2K2DCH9"/>
<dbReference type="PROSITE" id="PS00107">
    <property type="entry name" value="PROTEIN_KINASE_ATP"/>
    <property type="match status" value="1"/>
</dbReference>
<dbReference type="InterPro" id="IPR008271">
    <property type="entry name" value="Ser/Thr_kinase_AS"/>
</dbReference>
<keyword evidence="14 19" id="KW-1133">Transmembrane helix</keyword>
<dbReference type="InterPro" id="IPR050528">
    <property type="entry name" value="L-type_Lectin-RKs"/>
</dbReference>
<evidence type="ECO:0000256" key="3">
    <source>
        <dbReference type="ARBA" id="ARBA00010217"/>
    </source>
</evidence>
<keyword evidence="8 19" id="KW-0812">Transmembrane</keyword>
<dbReference type="InterPro" id="IPR017441">
    <property type="entry name" value="Protein_kinase_ATP_BS"/>
</dbReference>
<comment type="subcellular location">
    <subcellularLocation>
        <location evidence="1">Cell membrane</location>
        <topology evidence="1">Single-pass type I membrane protein</topology>
    </subcellularLocation>
</comment>
<keyword evidence="5" id="KW-1003">Cell membrane</keyword>
<keyword evidence="6" id="KW-0723">Serine/threonine-protein kinase</keyword>
<keyword evidence="15 19" id="KW-0472">Membrane</keyword>
<protein>
    <recommendedName>
        <fullName evidence="4">non-specific serine/threonine protein kinase</fullName>
        <ecNumber evidence="4">2.7.11.1</ecNumber>
    </recommendedName>
</protein>
<evidence type="ECO:0000256" key="5">
    <source>
        <dbReference type="ARBA" id="ARBA00022475"/>
    </source>
</evidence>
<dbReference type="Pfam" id="PF00069">
    <property type="entry name" value="Pkinase"/>
    <property type="match status" value="1"/>
</dbReference>
<reference evidence="23" key="3">
    <citation type="submission" date="2018-08" db="UniProtKB">
        <authorList>
            <consortium name="EnsemblPlants"/>
        </authorList>
    </citation>
    <scope>IDENTIFICATION</scope>
    <source>
        <strain evidence="23">cv. Bd21</strain>
    </source>
</reference>
<evidence type="ECO:0000313" key="24">
    <source>
        <dbReference type="Proteomes" id="UP000008810"/>
    </source>
</evidence>
<dbReference type="GO" id="GO:0004674">
    <property type="term" value="F:protein serine/threonine kinase activity"/>
    <property type="evidence" value="ECO:0007669"/>
    <property type="project" value="UniProtKB-KW"/>
</dbReference>
<dbReference type="RefSeq" id="XP_010231799.2">
    <property type="nucleotide sequence ID" value="XM_010233497.3"/>
</dbReference>
<evidence type="ECO:0000256" key="15">
    <source>
        <dbReference type="ARBA" id="ARBA00023136"/>
    </source>
</evidence>
<comment type="similarity">
    <text evidence="2">In the N-terminal section; belongs to the leguminous lectin family.</text>
</comment>
<evidence type="ECO:0000256" key="14">
    <source>
        <dbReference type="ARBA" id="ARBA00022989"/>
    </source>
</evidence>
<dbReference type="FunFam" id="1.10.510.10:FF:000342">
    <property type="entry name" value="L-type lectin-domain containing receptor kinase VIII.1"/>
    <property type="match status" value="1"/>
</dbReference>
<feature type="region of interest" description="Disordered" evidence="18">
    <location>
        <begin position="245"/>
        <end position="325"/>
    </location>
</feature>
<keyword evidence="11 17" id="KW-0547">Nucleotide-binding</keyword>